<name>A0A7U2IBI3_PHANO</name>
<keyword evidence="2" id="KW-1185">Reference proteome</keyword>
<evidence type="ECO:0000313" key="1">
    <source>
        <dbReference type="EMBL" id="QRD06819.1"/>
    </source>
</evidence>
<gene>
    <name evidence="1" type="ORF">JI435_127680</name>
</gene>
<sequence length="319" mass="34601">MALETAAAVIGILAVAGKVAEILGPVVSAFRDVTKHTAAVLSEVNNSRTILSALQKYLSGLSNSSIVRAELIQVDQLIAALADGSLPPGTTRARMDQRLSADSAISMLVFDNASKTSLDCISNYCRDVLMSDKWKHARTLIVVFHNANKSTNDVAQGGKRLAHNIGAQFPERYSDDVESLQSAIDSLVSRYWASVQAETNEFRHLTLGGNPAYTIPFRSLSDFSKYRSMSEVLEDEPLLFENRSSTSDRIAPGLPPVVEEGAQISHPILLPASAYVPQYHGMNLIWVSFASLLFAPPITSKLADETTILTVNSGLLRKL</sequence>
<evidence type="ECO:0008006" key="3">
    <source>
        <dbReference type="Google" id="ProtNLM"/>
    </source>
</evidence>
<dbReference type="Proteomes" id="UP000663193">
    <property type="component" value="Chromosome 21"/>
</dbReference>
<dbReference type="AlphaFoldDB" id="A0A7U2IBI3"/>
<dbReference type="EMBL" id="CP069043">
    <property type="protein sequence ID" value="QRD06819.1"/>
    <property type="molecule type" value="Genomic_DNA"/>
</dbReference>
<dbReference type="KEGG" id="pno:SNOG_12768"/>
<dbReference type="VEuPathDB" id="FungiDB:JI435_127680"/>
<evidence type="ECO:0000313" key="2">
    <source>
        <dbReference type="Proteomes" id="UP000663193"/>
    </source>
</evidence>
<proteinExistence type="predicted"/>
<reference evidence="2" key="1">
    <citation type="journal article" date="2021" name="BMC Genomics">
        <title>Chromosome-level genome assembly and manually-curated proteome of model necrotroph Parastagonospora nodorum Sn15 reveals a genome-wide trove of candidate effector homologs, and redundancy of virulence-related functions within an accessory chromosome.</title>
        <authorList>
            <person name="Bertazzoni S."/>
            <person name="Jones D.A.B."/>
            <person name="Phan H.T."/>
            <person name="Tan K.-C."/>
            <person name="Hane J.K."/>
        </authorList>
    </citation>
    <scope>NUCLEOTIDE SEQUENCE [LARGE SCALE GENOMIC DNA]</scope>
    <source>
        <strain evidence="2">SN15 / ATCC MYA-4574 / FGSC 10173)</strain>
    </source>
</reference>
<dbReference type="RefSeq" id="XP_001802986.1">
    <property type="nucleotide sequence ID" value="XM_001802934.1"/>
</dbReference>
<protein>
    <recommendedName>
        <fullName evidence="3">Fungal N-terminal domain-containing protein</fullName>
    </recommendedName>
</protein>
<dbReference type="OrthoDB" id="19923at2759"/>
<organism evidence="1 2">
    <name type="scientific">Phaeosphaeria nodorum (strain SN15 / ATCC MYA-4574 / FGSC 10173)</name>
    <name type="common">Glume blotch fungus</name>
    <name type="synonym">Parastagonospora nodorum</name>
    <dbReference type="NCBI Taxonomy" id="321614"/>
    <lineage>
        <taxon>Eukaryota</taxon>
        <taxon>Fungi</taxon>
        <taxon>Dikarya</taxon>
        <taxon>Ascomycota</taxon>
        <taxon>Pezizomycotina</taxon>
        <taxon>Dothideomycetes</taxon>
        <taxon>Pleosporomycetidae</taxon>
        <taxon>Pleosporales</taxon>
        <taxon>Pleosporineae</taxon>
        <taxon>Phaeosphaeriaceae</taxon>
        <taxon>Parastagonospora</taxon>
    </lineage>
</organism>
<accession>A0A7U2IBI3</accession>